<keyword evidence="3" id="KW-0862">Zinc</keyword>
<dbReference type="AlphaFoldDB" id="A0A4R2H3C7"/>
<evidence type="ECO:0000256" key="1">
    <source>
        <dbReference type="ARBA" id="ARBA00022723"/>
    </source>
</evidence>
<keyword evidence="8" id="KW-1185">Reference proteome</keyword>
<dbReference type="Gene3D" id="1.20.120.910">
    <property type="entry name" value="DksA, coiled-coil domain"/>
    <property type="match status" value="1"/>
</dbReference>
<feature type="zinc finger region" description="dksA C4-type" evidence="4">
    <location>
        <begin position="75"/>
        <end position="99"/>
    </location>
</feature>
<dbReference type="SUPFAM" id="SSF57716">
    <property type="entry name" value="Glucocorticoid receptor-like (DNA-binding domain)"/>
    <property type="match status" value="1"/>
</dbReference>
<dbReference type="InterPro" id="IPR000962">
    <property type="entry name" value="Znf_DskA_TraR"/>
</dbReference>
<evidence type="ECO:0000313" key="7">
    <source>
        <dbReference type="EMBL" id="TCO19654.1"/>
    </source>
</evidence>
<dbReference type="PANTHER" id="PTHR33823">
    <property type="entry name" value="RNA POLYMERASE-BINDING TRANSCRIPTION FACTOR DKSA-RELATED"/>
    <property type="match status" value="1"/>
</dbReference>
<proteinExistence type="predicted"/>
<keyword evidence="2" id="KW-0863">Zinc-finger</keyword>
<accession>A0A4R2H3C7</accession>
<organism evidence="7 8">
    <name type="scientific">Kribbella steppae</name>
    <dbReference type="NCBI Taxonomy" id="2512223"/>
    <lineage>
        <taxon>Bacteria</taxon>
        <taxon>Bacillati</taxon>
        <taxon>Actinomycetota</taxon>
        <taxon>Actinomycetes</taxon>
        <taxon>Propionibacteriales</taxon>
        <taxon>Kribbellaceae</taxon>
        <taxon>Kribbella</taxon>
    </lineage>
</organism>
<reference evidence="7 8" key="1">
    <citation type="journal article" date="2015" name="Stand. Genomic Sci.">
        <title>Genomic Encyclopedia of Bacterial and Archaeal Type Strains, Phase III: the genomes of soil and plant-associated and newly described type strains.</title>
        <authorList>
            <person name="Whitman W.B."/>
            <person name="Woyke T."/>
            <person name="Klenk H.P."/>
            <person name="Zhou Y."/>
            <person name="Lilburn T.G."/>
            <person name="Beck B.J."/>
            <person name="De Vos P."/>
            <person name="Vandamme P."/>
            <person name="Eisen J.A."/>
            <person name="Garrity G."/>
            <person name="Hugenholtz P."/>
            <person name="Kyrpides N.C."/>
        </authorList>
    </citation>
    <scope>NUCLEOTIDE SEQUENCE [LARGE SCALE GENOMIC DNA]</scope>
    <source>
        <strain evidence="7 8">VKM Ac-2572</strain>
    </source>
</reference>
<evidence type="ECO:0000256" key="5">
    <source>
        <dbReference type="SAM" id="MobiDB-lite"/>
    </source>
</evidence>
<dbReference type="RefSeq" id="WP_132213134.1">
    <property type="nucleotide sequence ID" value="NZ_SLWN01000013.1"/>
</dbReference>
<evidence type="ECO:0000313" key="8">
    <source>
        <dbReference type="Proteomes" id="UP000294508"/>
    </source>
</evidence>
<dbReference type="PROSITE" id="PS51128">
    <property type="entry name" value="ZF_DKSA_2"/>
    <property type="match status" value="1"/>
</dbReference>
<dbReference type="Pfam" id="PF01258">
    <property type="entry name" value="zf-dskA_traR"/>
    <property type="match status" value="1"/>
</dbReference>
<protein>
    <submittedName>
        <fullName evidence="7">TraR/DksA family transcriptional regulator</fullName>
    </submittedName>
</protein>
<evidence type="ECO:0000256" key="3">
    <source>
        <dbReference type="ARBA" id="ARBA00022833"/>
    </source>
</evidence>
<name>A0A4R2H3C7_9ACTN</name>
<dbReference type="PANTHER" id="PTHR33823:SF4">
    <property type="entry name" value="GENERAL STRESS PROTEIN 16O"/>
    <property type="match status" value="1"/>
</dbReference>
<feature type="region of interest" description="Disordered" evidence="5">
    <location>
        <begin position="1"/>
        <end position="25"/>
    </location>
</feature>
<comment type="caution">
    <text evidence="7">The sequence shown here is derived from an EMBL/GenBank/DDBJ whole genome shotgun (WGS) entry which is preliminary data.</text>
</comment>
<evidence type="ECO:0000256" key="2">
    <source>
        <dbReference type="ARBA" id="ARBA00022771"/>
    </source>
</evidence>
<gene>
    <name evidence="7" type="ORF">EV652_11353</name>
</gene>
<feature type="domain" description="Zinc finger DksA/TraR C4-type" evidence="6">
    <location>
        <begin position="70"/>
        <end position="102"/>
    </location>
</feature>
<dbReference type="OrthoDB" id="1121111at2"/>
<dbReference type="EMBL" id="SLWN01000013">
    <property type="protein sequence ID" value="TCO19654.1"/>
    <property type="molecule type" value="Genomic_DNA"/>
</dbReference>
<evidence type="ECO:0000256" key="4">
    <source>
        <dbReference type="PROSITE-ProRule" id="PRU00510"/>
    </source>
</evidence>
<dbReference type="GO" id="GO:0008270">
    <property type="term" value="F:zinc ion binding"/>
    <property type="evidence" value="ECO:0007669"/>
    <property type="project" value="UniProtKB-KW"/>
</dbReference>
<dbReference type="Proteomes" id="UP000294508">
    <property type="component" value="Unassembled WGS sequence"/>
</dbReference>
<feature type="compositionally biased region" description="Basic and acidic residues" evidence="5">
    <location>
        <begin position="10"/>
        <end position="25"/>
    </location>
</feature>
<keyword evidence="1" id="KW-0479">Metal-binding</keyword>
<evidence type="ECO:0000259" key="6">
    <source>
        <dbReference type="Pfam" id="PF01258"/>
    </source>
</evidence>
<sequence length="104" mass="11699">MTTDVGRTQHASEPEARQRLEHERNSRLTQLRAIEDGAPHTEDELQPAHTASIQRVLEEIDSAGQRLAHGSYGTCKRCRRAVPVERLEILPYVALCVACQERAI</sequence>